<comment type="caution">
    <text evidence="2">The sequence shown here is derived from an EMBL/GenBank/DDBJ whole genome shotgun (WGS) entry which is preliminary data.</text>
</comment>
<protein>
    <submittedName>
        <fullName evidence="2">PrgI family protein</fullName>
    </submittedName>
</protein>
<feature type="transmembrane region" description="Helical" evidence="1">
    <location>
        <begin position="52"/>
        <end position="71"/>
    </location>
</feature>
<dbReference type="InterPro" id="IPR024414">
    <property type="entry name" value="Uncharacterised_PrgI"/>
</dbReference>
<keyword evidence="1" id="KW-0472">Membrane</keyword>
<proteinExistence type="predicted"/>
<reference evidence="2 3" key="1">
    <citation type="submission" date="2020-04" db="EMBL/GenBank/DDBJ databases">
        <title>MicrobeNet Type strains.</title>
        <authorList>
            <person name="Nicholson A.C."/>
        </authorList>
    </citation>
    <scope>NUCLEOTIDE SEQUENCE [LARGE SCALE GENOMIC DNA]</scope>
    <source>
        <strain evidence="2 3">DSM 22768</strain>
    </source>
</reference>
<dbReference type="AlphaFoldDB" id="A0A7X9LEV3"/>
<feature type="transmembrane region" description="Helical" evidence="1">
    <location>
        <begin position="27"/>
        <end position="46"/>
    </location>
</feature>
<evidence type="ECO:0000313" key="3">
    <source>
        <dbReference type="Proteomes" id="UP000532121"/>
    </source>
</evidence>
<dbReference type="RefSeq" id="WP_193524060.1">
    <property type="nucleotide sequence ID" value="NZ_JABASA010000032.1"/>
</dbReference>
<organism evidence="2 3">
    <name type="scientific">Streptococcus ratti</name>
    <dbReference type="NCBI Taxonomy" id="1341"/>
    <lineage>
        <taxon>Bacteria</taxon>
        <taxon>Bacillati</taxon>
        <taxon>Bacillota</taxon>
        <taxon>Bacilli</taxon>
        <taxon>Lactobacillales</taxon>
        <taxon>Streptococcaceae</taxon>
        <taxon>Streptococcus</taxon>
    </lineage>
</organism>
<gene>
    <name evidence="2" type="ORF">HHO37_10040</name>
</gene>
<dbReference type="Pfam" id="PF12666">
    <property type="entry name" value="PrgI"/>
    <property type="match status" value="1"/>
</dbReference>
<evidence type="ECO:0000313" key="2">
    <source>
        <dbReference type="EMBL" id="NMD49971.1"/>
    </source>
</evidence>
<accession>A0A7X9LEV3</accession>
<dbReference type="Proteomes" id="UP000532121">
    <property type="component" value="Unassembled WGS sequence"/>
</dbReference>
<evidence type="ECO:0000256" key="1">
    <source>
        <dbReference type="SAM" id="Phobius"/>
    </source>
</evidence>
<name>A0A7X9LEV3_STRRT</name>
<keyword evidence="1" id="KW-0812">Transmembrane</keyword>
<dbReference type="EMBL" id="JABASA010000032">
    <property type="protein sequence ID" value="NMD49971.1"/>
    <property type="molecule type" value="Genomic_DNA"/>
</dbReference>
<sequence length="113" mass="13012">MNQLGSNFLKTLDGFDRGIVGPLTWRMLVMLVGIGLYVGLAIWMSLAGWPDIIIYLGVVVAVPFVAIGFKFDRKVVEWLKFQFTIQERAYMTEYESEGFNDKFVQSKNVHEWN</sequence>
<keyword evidence="1" id="KW-1133">Transmembrane helix</keyword>